<dbReference type="EMBL" id="CP009507">
    <property type="protein sequence ID" value="AKB32493.1"/>
    <property type="molecule type" value="Genomic_DNA"/>
</dbReference>
<evidence type="ECO:0000313" key="2">
    <source>
        <dbReference type="Proteomes" id="UP000033092"/>
    </source>
</evidence>
<dbReference type="SUPFAM" id="SSF143011">
    <property type="entry name" value="RelE-like"/>
    <property type="match status" value="1"/>
</dbReference>
<proteinExistence type="predicted"/>
<dbReference type="PANTHER" id="PTHR35601">
    <property type="entry name" value="TOXIN RELE"/>
    <property type="match status" value="1"/>
</dbReference>
<dbReference type="KEGG" id="msz:MSSIH_1803"/>
<protein>
    <submittedName>
        <fullName evidence="1">RelE/StbE replicon stabilization toxin</fullName>
    </submittedName>
</protein>
<dbReference type="AlphaFoldDB" id="A0A0E3PDD0"/>
<accession>A0A0E3PDD0</accession>
<sequence>MYSVQYTSRAIKDINKFSPEVRKRIFHALDGIKEDPYSHVRRLKTPANTPVYSLRVEEYRVLLAIKNLQLIILVLEAGNRSKVDRKF</sequence>
<organism evidence="1 2">
    <name type="scientific">Methanosarcina siciliae HI350</name>
    <dbReference type="NCBI Taxonomy" id="1434119"/>
    <lineage>
        <taxon>Archaea</taxon>
        <taxon>Methanobacteriati</taxon>
        <taxon>Methanobacteriota</taxon>
        <taxon>Stenosarchaea group</taxon>
        <taxon>Methanomicrobia</taxon>
        <taxon>Methanosarcinales</taxon>
        <taxon>Methanosarcinaceae</taxon>
        <taxon>Methanosarcina</taxon>
    </lineage>
</organism>
<dbReference type="Proteomes" id="UP000033092">
    <property type="component" value="Chromosome"/>
</dbReference>
<dbReference type="Gene3D" id="3.30.2310.20">
    <property type="entry name" value="RelE-like"/>
    <property type="match status" value="1"/>
</dbReference>
<gene>
    <name evidence="1" type="ORF">MSSIH_1803</name>
</gene>
<dbReference type="InterPro" id="IPR035093">
    <property type="entry name" value="RelE/ParE_toxin_dom_sf"/>
</dbReference>
<dbReference type="HOGENOM" id="CLU_155761_3_2_2"/>
<reference evidence="1 2" key="1">
    <citation type="submission" date="2014-07" db="EMBL/GenBank/DDBJ databases">
        <title>Methanogenic archaea and the global carbon cycle.</title>
        <authorList>
            <person name="Henriksen J.R."/>
            <person name="Luke J."/>
            <person name="Reinhart S."/>
            <person name="Benedict M.N."/>
            <person name="Youngblut N.D."/>
            <person name="Metcalf M.E."/>
            <person name="Whitaker R.J."/>
            <person name="Metcalf W.W."/>
        </authorList>
    </citation>
    <scope>NUCLEOTIDE SEQUENCE [LARGE SCALE GENOMIC DNA]</scope>
    <source>
        <strain evidence="1 2">HI350</strain>
    </source>
</reference>
<dbReference type="PATRIC" id="fig|1434119.4.peg.2308"/>
<dbReference type="PANTHER" id="PTHR35601:SF1">
    <property type="entry name" value="TOXIN RELE"/>
    <property type="match status" value="1"/>
</dbReference>
<name>A0A0E3PDD0_9EURY</name>
<evidence type="ECO:0000313" key="1">
    <source>
        <dbReference type="EMBL" id="AKB32493.1"/>
    </source>
</evidence>